<dbReference type="EMBL" id="CYHC01000001">
    <property type="protein sequence ID" value="CUA84916.1"/>
    <property type="molecule type" value="Genomic_DNA"/>
</dbReference>
<reference evidence="1 2" key="1">
    <citation type="submission" date="2015-08" db="EMBL/GenBank/DDBJ databases">
        <authorList>
            <person name="Varghese N."/>
        </authorList>
    </citation>
    <scope>NUCLEOTIDE SEQUENCE [LARGE SCALE GENOMIC DNA]</scope>
    <source>
        <strain evidence="1 2">DSM 18167</strain>
    </source>
</reference>
<sequence length="39" mass="4252">MVPKNTVCLGFNREVERAFAAIMTMRKIDQAAINAAGRG</sequence>
<organism evidence="1 2">
    <name type="scientific">Chelatococcus sambhunathii</name>
    <dbReference type="NCBI Taxonomy" id="363953"/>
    <lineage>
        <taxon>Bacteria</taxon>
        <taxon>Pseudomonadati</taxon>
        <taxon>Pseudomonadota</taxon>
        <taxon>Alphaproteobacteria</taxon>
        <taxon>Hyphomicrobiales</taxon>
        <taxon>Chelatococcaceae</taxon>
        <taxon>Chelatococcus</taxon>
    </lineage>
</organism>
<gene>
    <name evidence="1" type="ORF">Ga0061061_101609</name>
</gene>
<keyword evidence="2" id="KW-1185">Reference proteome</keyword>
<evidence type="ECO:0000313" key="2">
    <source>
        <dbReference type="Proteomes" id="UP000182178"/>
    </source>
</evidence>
<dbReference type="Proteomes" id="UP000182178">
    <property type="component" value="Unassembled WGS sequence"/>
</dbReference>
<name>A0ABM9U005_9HYPH</name>
<evidence type="ECO:0000313" key="1">
    <source>
        <dbReference type="EMBL" id="CUA84916.1"/>
    </source>
</evidence>
<protein>
    <submittedName>
        <fullName evidence="1">Uncharacterized protein</fullName>
    </submittedName>
</protein>
<proteinExistence type="predicted"/>
<accession>A0ABM9U005</accession>
<comment type="caution">
    <text evidence="1">The sequence shown here is derived from an EMBL/GenBank/DDBJ whole genome shotgun (WGS) entry which is preliminary data.</text>
</comment>